<evidence type="ECO:0000256" key="9">
    <source>
        <dbReference type="ARBA" id="ARBA00023306"/>
    </source>
</evidence>
<dbReference type="GO" id="GO:0051301">
    <property type="term" value="P:cell division"/>
    <property type="evidence" value="ECO:0007669"/>
    <property type="project" value="UniProtKB-KW"/>
</dbReference>
<reference evidence="14" key="1">
    <citation type="journal article" date="2010" name="Nature">
        <title>The Amphimedon queenslandica genome and the evolution of animal complexity.</title>
        <authorList>
            <person name="Srivastava M."/>
            <person name="Simakov O."/>
            <person name="Chapman J."/>
            <person name="Fahey B."/>
            <person name="Gauthier M.E."/>
            <person name="Mitros T."/>
            <person name="Richards G.S."/>
            <person name="Conaco C."/>
            <person name="Dacre M."/>
            <person name="Hellsten U."/>
            <person name="Larroux C."/>
            <person name="Putnam N.H."/>
            <person name="Stanke M."/>
            <person name="Adamska M."/>
            <person name="Darling A."/>
            <person name="Degnan S.M."/>
            <person name="Oakley T.H."/>
            <person name="Plachetzki D.C."/>
            <person name="Zhai Y."/>
            <person name="Adamski M."/>
            <person name="Calcino A."/>
            <person name="Cummins S.F."/>
            <person name="Goodstein D.M."/>
            <person name="Harris C."/>
            <person name="Jackson D.J."/>
            <person name="Leys S.P."/>
            <person name="Shu S."/>
            <person name="Woodcroft B.J."/>
            <person name="Vervoort M."/>
            <person name="Kosik K.S."/>
            <person name="Manning G."/>
            <person name="Degnan B.M."/>
            <person name="Rokhsar D.S."/>
        </authorList>
    </citation>
    <scope>NUCLEOTIDE SEQUENCE [LARGE SCALE GENOMIC DNA]</scope>
</reference>
<keyword evidence="14" id="KW-1185">Reference proteome</keyword>
<dbReference type="PANTHER" id="PTHR31167">
    <property type="entry name" value="SPINDLE AND CENTRIOLE ASSOCIATED PROTEIN 1 SPICE1"/>
    <property type="match status" value="1"/>
</dbReference>
<evidence type="ECO:0000256" key="6">
    <source>
        <dbReference type="ARBA" id="ARBA00022776"/>
    </source>
</evidence>
<accession>A0A1X7ULT5</accession>
<comment type="subcellular location">
    <subcellularLocation>
        <location evidence="1">Cytoplasm</location>
        <location evidence="1">Cytoskeleton</location>
        <location evidence="1">Microtubule organizing center</location>
        <location evidence="1">Centrosome</location>
        <location evidence="1">Centriole</location>
    </subcellularLocation>
    <subcellularLocation>
        <location evidence="2">Cytoplasm</location>
        <location evidence="2">Cytoskeleton</location>
        <location evidence="2">Spindle</location>
    </subcellularLocation>
</comment>
<feature type="coiled-coil region" evidence="11">
    <location>
        <begin position="236"/>
        <end position="309"/>
    </location>
</feature>
<dbReference type="GO" id="GO:0005814">
    <property type="term" value="C:centriole"/>
    <property type="evidence" value="ECO:0007669"/>
    <property type="project" value="UniProtKB-SubCell"/>
</dbReference>
<evidence type="ECO:0000256" key="5">
    <source>
        <dbReference type="ARBA" id="ARBA00022618"/>
    </source>
</evidence>
<dbReference type="Pfam" id="PF15678">
    <property type="entry name" value="SPICE"/>
    <property type="match status" value="2"/>
</dbReference>
<dbReference type="GO" id="GO:0051310">
    <property type="term" value="P:metaphase chromosome alignment"/>
    <property type="evidence" value="ECO:0007669"/>
    <property type="project" value="TreeGrafter"/>
</dbReference>
<protein>
    <recommendedName>
        <fullName evidence="3">Spindle and centriole-associated protein 1</fullName>
    </recommendedName>
    <alternativeName>
        <fullName evidence="10">Coiled-coil domain-containing protein 52</fullName>
    </alternativeName>
</protein>
<dbReference type="EnsemblMetazoa" id="XM_019997917.1">
    <property type="protein sequence ID" value="XP_019853476.1"/>
    <property type="gene ID" value="LOC109582878"/>
</dbReference>
<feature type="region of interest" description="Disordered" evidence="12">
    <location>
        <begin position="36"/>
        <end position="62"/>
    </location>
</feature>
<evidence type="ECO:0000256" key="8">
    <source>
        <dbReference type="ARBA" id="ARBA00023212"/>
    </source>
</evidence>
<evidence type="ECO:0000313" key="14">
    <source>
        <dbReference type="Proteomes" id="UP000007879"/>
    </source>
</evidence>
<feature type="compositionally biased region" description="Basic residues" evidence="12">
    <location>
        <begin position="1"/>
        <end position="11"/>
    </location>
</feature>
<dbReference type="OrthoDB" id="6361178at2759"/>
<feature type="region of interest" description="Disordered" evidence="12">
    <location>
        <begin position="122"/>
        <end position="171"/>
    </location>
</feature>
<feature type="compositionally biased region" description="Polar residues" evidence="12">
    <location>
        <begin position="330"/>
        <end position="339"/>
    </location>
</feature>
<evidence type="ECO:0000256" key="10">
    <source>
        <dbReference type="ARBA" id="ARBA00030722"/>
    </source>
</evidence>
<dbReference type="PANTHER" id="PTHR31167:SF3">
    <property type="entry name" value="SPINDLE AND CENTRIOLE-ASSOCIATED PROTEIN 1"/>
    <property type="match status" value="1"/>
</dbReference>
<dbReference type="InParanoid" id="A0A1X7ULT5"/>
<evidence type="ECO:0000256" key="7">
    <source>
        <dbReference type="ARBA" id="ARBA00023054"/>
    </source>
</evidence>
<reference evidence="13" key="2">
    <citation type="submission" date="2017-05" db="UniProtKB">
        <authorList>
            <consortium name="EnsemblMetazoa"/>
        </authorList>
    </citation>
    <scope>IDENTIFICATION</scope>
</reference>
<dbReference type="GO" id="GO:0090307">
    <property type="term" value="P:mitotic spindle assembly"/>
    <property type="evidence" value="ECO:0007669"/>
    <property type="project" value="InterPro"/>
</dbReference>
<dbReference type="KEGG" id="aqu:109582878"/>
<dbReference type="EnsemblMetazoa" id="Aqu2.1.28728_001">
    <property type="protein sequence ID" value="Aqu2.1.28728_001"/>
    <property type="gene ID" value="Aqu2.1.28728"/>
</dbReference>
<evidence type="ECO:0000256" key="1">
    <source>
        <dbReference type="ARBA" id="ARBA00004114"/>
    </source>
</evidence>
<feature type="region of interest" description="Disordered" evidence="12">
    <location>
        <begin position="314"/>
        <end position="339"/>
    </location>
</feature>
<dbReference type="InterPro" id="IPR031387">
    <property type="entry name" value="SPICE1"/>
</dbReference>
<dbReference type="GO" id="GO:0005813">
    <property type="term" value="C:centrosome"/>
    <property type="evidence" value="ECO:0007669"/>
    <property type="project" value="TreeGrafter"/>
</dbReference>
<keyword evidence="5" id="KW-0132">Cell division</keyword>
<feature type="region of interest" description="Disordered" evidence="12">
    <location>
        <begin position="1"/>
        <end position="23"/>
    </location>
</feature>
<evidence type="ECO:0000256" key="12">
    <source>
        <dbReference type="SAM" id="MobiDB-lite"/>
    </source>
</evidence>
<keyword evidence="9" id="KW-0131">Cell cycle</keyword>
<dbReference type="GO" id="GO:0046599">
    <property type="term" value="P:regulation of centriole replication"/>
    <property type="evidence" value="ECO:0007669"/>
    <property type="project" value="TreeGrafter"/>
</dbReference>
<sequence length="339" mass="38348">MAAKLKNKKRNPPGSGWDNSVTDLSAYRLTPAELERRKASHVSKNLEAARKELYETPRIKSKDSLLLDSSNQISDDDQSQNSPPKQHLLIKAKCVQGQPNITLAPHILTNKENMERTLLEAQTNQPTAVSSPGGIHDNTLRRPDDPPTVLNEVIGDQESPDEDSPDKPNPLYQSLVDVKQYQDYIQREATLDSVSMSIRKLQLDMEELGQEMGVVTDAPRTQGGSLESVVNTCTCLMEYLKEAQRQLKEERTLQEQLLMTVEEQQGLMDTMAMDILKLREEQIKMEKENKKIKEQYSNLEVKVNELERQTKVPPQFMPVMIPGPRPPISTTPTYKSSNN</sequence>
<evidence type="ECO:0000256" key="4">
    <source>
        <dbReference type="ARBA" id="ARBA00022490"/>
    </source>
</evidence>
<dbReference type="AlphaFoldDB" id="A0A1X7ULT5"/>
<evidence type="ECO:0000313" key="13">
    <source>
        <dbReference type="EnsemblMetazoa" id="Aqu2.1.28728_001"/>
    </source>
</evidence>
<evidence type="ECO:0000256" key="11">
    <source>
        <dbReference type="SAM" id="Coils"/>
    </source>
</evidence>
<evidence type="ECO:0000256" key="3">
    <source>
        <dbReference type="ARBA" id="ARBA00018313"/>
    </source>
</evidence>
<keyword evidence="6" id="KW-0498">Mitosis</keyword>
<feature type="compositionally biased region" description="Basic and acidic residues" evidence="12">
    <location>
        <begin position="47"/>
        <end position="62"/>
    </location>
</feature>
<keyword evidence="4" id="KW-0963">Cytoplasm</keyword>
<keyword evidence="8" id="KW-0206">Cytoskeleton</keyword>
<keyword evidence="7 11" id="KW-0175">Coiled coil</keyword>
<evidence type="ECO:0000256" key="2">
    <source>
        <dbReference type="ARBA" id="ARBA00004186"/>
    </source>
</evidence>
<dbReference type="GO" id="GO:0005819">
    <property type="term" value="C:spindle"/>
    <property type="evidence" value="ECO:0007669"/>
    <property type="project" value="UniProtKB-SubCell"/>
</dbReference>
<dbReference type="Proteomes" id="UP000007879">
    <property type="component" value="Unassembled WGS sequence"/>
</dbReference>
<organism evidence="13">
    <name type="scientific">Amphimedon queenslandica</name>
    <name type="common">Sponge</name>
    <dbReference type="NCBI Taxonomy" id="400682"/>
    <lineage>
        <taxon>Eukaryota</taxon>
        <taxon>Metazoa</taxon>
        <taxon>Porifera</taxon>
        <taxon>Demospongiae</taxon>
        <taxon>Heteroscleromorpha</taxon>
        <taxon>Haplosclerida</taxon>
        <taxon>Niphatidae</taxon>
        <taxon>Amphimedon</taxon>
    </lineage>
</organism>
<proteinExistence type="predicted"/>
<gene>
    <name evidence="13" type="primary">109582878</name>
</gene>
<name>A0A1X7ULT5_AMPQE</name>